<dbReference type="InterPro" id="IPR013189">
    <property type="entry name" value="Glyco_hydro_32_C"/>
</dbReference>
<keyword evidence="9" id="KW-1185">Reference proteome</keyword>
<dbReference type="SMART" id="SM00640">
    <property type="entry name" value="Glyco_32"/>
    <property type="match status" value="1"/>
</dbReference>
<organism evidence="8 9">
    <name type="scientific">Dillenia turbinata</name>
    <dbReference type="NCBI Taxonomy" id="194707"/>
    <lineage>
        <taxon>Eukaryota</taxon>
        <taxon>Viridiplantae</taxon>
        <taxon>Streptophyta</taxon>
        <taxon>Embryophyta</taxon>
        <taxon>Tracheophyta</taxon>
        <taxon>Spermatophyta</taxon>
        <taxon>Magnoliopsida</taxon>
        <taxon>eudicotyledons</taxon>
        <taxon>Gunneridae</taxon>
        <taxon>Pentapetalae</taxon>
        <taxon>Dilleniales</taxon>
        <taxon>Dilleniaceae</taxon>
        <taxon>Dillenia</taxon>
    </lineage>
</organism>
<reference evidence="8 9" key="1">
    <citation type="submission" date="2023-12" db="EMBL/GenBank/DDBJ databases">
        <title>A high-quality genome assembly for Dillenia turbinata (Dilleniales).</title>
        <authorList>
            <person name="Chanderbali A."/>
        </authorList>
    </citation>
    <scope>NUCLEOTIDE SEQUENCE [LARGE SCALE GENOMIC DNA]</scope>
    <source>
        <strain evidence="8">LSX21</strain>
        <tissue evidence="8">Leaf</tissue>
    </source>
</reference>
<dbReference type="CDD" id="cd18624">
    <property type="entry name" value="GH32_Fruct1-like"/>
    <property type="match status" value="1"/>
</dbReference>
<evidence type="ECO:0000313" key="8">
    <source>
        <dbReference type="EMBL" id="KAK6911901.1"/>
    </source>
</evidence>
<dbReference type="SUPFAM" id="SSF75005">
    <property type="entry name" value="Arabinanase/levansucrase/invertase"/>
    <property type="match status" value="1"/>
</dbReference>
<dbReference type="Pfam" id="PF00251">
    <property type="entry name" value="Glyco_hydro_32N"/>
    <property type="match status" value="1"/>
</dbReference>
<dbReference type="GO" id="GO:0005975">
    <property type="term" value="P:carbohydrate metabolic process"/>
    <property type="evidence" value="ECO:0007669"/>
    <property type="project" value="InterPro"/>
</dbReference>
<keyword evidence="5" id="KW-0732">Signal</keyword>
<name>A0AAN8UHL3_9MAGN</name>
<dbReference type="InterPro" id="IPR023296">
    <property type="entry name" value="Glyco_hydro_beta-prop_sf"/>
</dbReference>
<evidence type="ECO:0000256" key="1">
    <source>
        <dbReference type="ARBA" id="ARBA00009902"/>
    </source>
</evidence>
<dbReference type="Proteomes" id="UP001370490">
    <property type="component" value="Unassembled WGS sequence"/>
</dbReference>
<sequence length="547" mass="61761">MSVSVSSLCFVVLFSFVLSYGEASHKIYRNIESIPSSSSSSSSQDQPYRTGYHFQPPKNWINGPMIYKGLYHLFYQYNPYGAVWGNIVWAHSTSKDLINWVPHPVAIFPSQPYDINGCWSGSATLVPKGKDIVPHILYTGNNEANQQVQNLALPKNLSDPYLIEWIKVPQNPLMAPTSTNQINASSFRDPTTAWRVRGEWRVIIGNRKNHRGQAILYRSKDFITWEEAKHPLHSSPKTGMWECPDFYPVSTSSQVGLDTSFIGKGTKHILKVSLGDKGHDYFYIGKYIPKNDTFIPDGESVDSVLGLRYDYGKYYASKTFYDSVKHARILWGWVSESSSTTDDIKKGWSGIQAIPRTVWLDKSGKQVIQWPIREVEALHGETPSLTIGADLGSGSRIEITRITTVQADVEAVFEISDFRKAEVFDPSWTNPQLLCSQKGTTAKGTLGPFGLLVLASDKLEEYTAVFFRVFKSQEKYVVLLCSDQSRSSLNGDNDKTTYGAFVDVDPVHDKLHLRSLVSVFSILNFDKFNLYFFFNKPLISDNHIEFN</sequence>
<dbReference type="SUPFAM" id="SSF49899">
    <property type="entry name" value="Concanavalin A-like lectins/glucanases"/>
    <property type="match status" value="1"/>
</dbReference>
<gene>
    <name evidence="8" type="ORF">RJ641_023994</name>
</gene>
<protein>
    <submittedName>
        <fullName evidence="8">Glycosyl hydrolase family 32, C-terminal</fullName>
    </submittedName>
</protein>
<keyword evidence="2 4" id="KW-0378">Hydrolase</keyword>
<evidence type="ECO:0000256" key="4">
    <source>
        <dbReference type="RuleBase" id="RU362110"/>
    </source>
</evidence>
<dbReference type="Pfam" id="PF08244">
    <property type="entry name" value="Glyco_hydro_32C"/>
    <property type="match status" value="1"/>
</dbReference>
<dbReference type="InterPro" id="IPR001362">
    <property type="entry name" value="Glyco_hydro_32"/>
</dbReference>
<accession>A0AAN8UHL3</accession>
<dbReference type="InterPro" id="IPR050551">
    <property type="entry name" value="Fructan_Metab_Enzymes"/>
</dbReference>
<dbReference type="PANTHER" id="PTHR31953">
    <property type="entry name" value="BETA-FRUCTOFURANOSIDASE, INSOLUBLE ISOENZYME CWINV1-RELATED"/>
    <property type="match status" value="1"/>
</dbReference>
<evidence type="ECO:0000256" key="3">
    <source>
        <dbReference type="ARBA" id="ARBA00023295"/>
    </source>
</evidence>
<evidence type="ECO:0000313" key="9">
    <source>
        <dbReference type="Proteomes" id="UP001370490"/>
    </source>
</evidence>
<dbReference type="AlphaFoldDB" id="A0AAN8UHL3"/>
<evidence type="ECO:0000259" key="7">
    <source>
        <dbReference type="Pfam" id="PF08244"/>
    </source>
</evidence>
<evidence type="ECO:0000259" key="6">
    <source>
        <dbReference type="Pfam" id="PF00251"/>
    </source>
</evidence>
<evidence type="ECO:0000256" key="2">
    <source>
        <dbReference type="ARBA" id="ARBA00022801"/>
    </source>
</evidence>
<comment type="similarity">
    <text evidence="1 4">Belongs to the glycosyl hydrolase 32 family.</text>
</comment>
<keyword evidence="3 4" id="KW-0326">Glycosidase</keyword>
<proteinExistence type="inferred from homology"/>
<dbReference type="InterPro" id="IPR013320">
    <property type="entry name" value="ConA-like_dom_sf"/>
</dbReference>
<dbReference type="InterPro" id="IPR013148">
    <property type="entry name" value="Glyco_hydro_32_N"/>
</dbReference>
<dbReference type="Gene3D" id="2.60.120.560">
    <property type="entry name" value="Exo-inulinase, domain 1"/>
    <property type="match status" value="1"/>
</dbReference>
<feature type="signal peptide" evidence="5">
    <location>
        <begin position="1"/>
        <end position="23"/>
    </location>
</feature>
<dbReference type="FunFam" id="2.115.10.20:FF:000001">
    <property type="entry name" value="Beta-fructofuranosidase, insoluble isoenzyme CWINV1"/>
    <property type="match status" value="1"/>
</dbReference>
<feature type="chain" id="PRO_5042970559" evidence="5">
    <location>
        <begin position="24"/>
        <end position="547"/>
    </location>
</feature>
<feature type="domain" description="Glycosyl hydrolase family 32 C-terminal" evidence="7">
    <location>
        <begin position="395"/>
        <end position="517"/>
    </location>
</feature>
<dbReference type="Gene3D" id="2.115.10.20">
    <property type="entry name" value="Glycosyl hydrolase domain, family 43"/>
    <property type="match status" value="1"/>
</dbReference>
<evidence type="ECO:0000256" key="5">
    <source>
        <dbReference type="SAM" id="SignalP"/>
    </source>
</evidence>
<comment type="caution">
    <text evidence="8">The sequence shown here is derived from an EMBL/GenBank/DDBJ whole genome shotgun (WGS) entry which is preliminary data.</text>
</comment>
<feature type="domain" description="Glycosyl hydrolase family 32 N-terminal" evidence="6">
    <location>
        <begin position="53"/>
        <end position="371"/>
    </location>
</feature>
<dbReference type="GO" id="GO:0004553">
    <property type="term" value="F:hydrolase activity, hydrolyzing O-glycosyl compounds"/>
    <property type="evidence" value="ECO:0007669"/>
    <property type="project" value="InterPro"/>
</dbReference>
<dbReference type="EMBL" id="JBAMMX010000028">
    <property type="protein sequence ID" value="KAK6911901.1"/>
    <property type="molecule type" value="Genomic_DNA"/>
</dbReference>